<comment type="caution">
    <text evidence="2">The sequence shown here is derived from an EMBL/GenBank/DDBJ whole genome shotgun (WGS) entry which is preliminary data.</text>
</comment>
<sequence>MLIVGTGRSLDILSTYYVTAKLKLETNKLARRIGWKGMILVQIPILILGSLDFYLALFIFLWSLYLFANNLESSWYIRDKGEDQYYNELKDILRRTSIRKIIFGEISLIFSFSISGVLMLILVFIYEDYIAAFFIGLAMICHGLLGSYRSLRYLLSLRKEALTAKTNETV</sequence>
<name>X0ZPD8_9ZZZZ</name>
<evidence type="ECO:0000313" key="2">
    <source>
        <dbReference type="EMBL" id="GAG59917.1"/>
    </source>
</evidence>
<keyword evidence="1" id="KW-0472">Membrane</keyword>
<proteinExistence type="predicted"/>
<keyword evidence="1" id="KW-0812">Transmembrane</keyword>
<accession>X0ZPD8</accession>
<keyword evidence="1" id="KW-1133">Transmembrane helix</keyword>
<gene>
    <name evidence="2" type="ORF">S01H4_12032</name>
</gene>
<feature type="transmembrane region" description="Helical" evidence="1">
    <location>
        <begin position="39"/>
        <end position="68"/>
    </location>
</feature>
<feature type="transmembrane region" description="Helical" evidence="1">
    <location>
        <begin position="102"/>
        <end position="123"/>
    </location>
</feature>
<dbReference type="AlphaFoldDB" id="X0ZPD8"/>
<protein>
    <submittedName>
        <fullName evidence="2">Uncharacterized protein</fullName>
    </submittedName>
</protein>
<reference evidence="2" key="1">
    <citation type="journal article" date="2014" name="Front. Microbiol.">
        <title>High frequency of phylogenetically diverse reductive dehalogenase-homologous genes in deep subseafloor sedimentary metagenomes.</title>
        <authorList>
            <person name="Kawai M."/>
            <person name="Futagami T."/>
            <person name="Toyoda A."/>
            <person name="Takaki Y."/>
            <person name="Nishi S."/>
            <person name="Hori S."/>
            <person name="Arai W."/>
            <person name="Tsubouchi T."/>
            <person name="Morono Y."/>
            <person name="Uchiyama I."/>
            <person name="Ito T."/>
            <person name="Fujiyama A."/>
            <person name="Inagaki F."/>
            <person name="Takami H."/>
        </authorList>
    </citation>
    <scope>NUCLEOTIDE SEQUENCE</scope>
    <source>
        <strain evidence="2">Expedition CK06-06</strain>
    </source>
</reference>
<organism evidence="2">
    <name type="scientific">marine sediment metagenome</name>
    <dbReference type="NCBI Taxonomy" id="412755"/>
    <lineage>
        <taxon>unclassified sequences</taxon>
        <taxon>metagenomes</taxon>
        <taxon>ecological metagenomes</taxon>
    </lineage>
</organism>
<evidence type="ECO:0000256" key="1">
    <source>
        <dbReference type="SAM" id="Phobius"/>
    </source>
</evidence>
<dbReference type="EMBL" id="BART01005025">
    <property type="protein sequence ID" value="GAG59917.1"/>
    <property type="molecule type" value="Genomic_DNA"/>
</dbReference>
<feature type="transmembrane region" description="Helical" evidence="1">
    <location>
        <begin position="129"/>
        <end position="148"/>
    </location>
</feature>